<dbReference type="InterPro" id="IPR050277">
    <property type="entry name" value="Sodium:Solute_Symporter"/>
</dbReference>
<evidence type="ECO:0000256" key="12">
    <source>
        <dbReference type="ARBA" id="ARBA00033708"/>
    </source>
</evidence>
<dbReference type="PANTHER" id="PTHR48086">
    <property type="entry name" value="SODIUM/PROLINE SYMPORTER-RELATED"/>
    <property type="match status" value="1"/>
</dbReference>
<feature type="transmembrane region" description="Helical" evidence="14">
    <location>
        <begin position="384"/>
        <end position="402"/>
    </location>
</feature>
<sequence>MSTSVKYLIVGFSFAMIVVSFIIGWASREKASDPQSFFGGTALFGPVVVSLSTLAAVGSAFAIVGVPGTIYSFGNTMTLWMLSSSAFSMAYIAIGKKIRAMAEVAPIATLGDISDLRYNGHNGIKITLSIILFIGSIAYLASQISACSALFAHLLGWKPMFAGFFIFGILTAYTAMSGEVGGVLTQAFQGLIMVLAGIIMIFAFFSITGGFKEVVEVVSNVGKVTGTVNGKEVVKQFMPEAMNAWGTLPGSIALTWMFIPILGTMGQPQVLTRMYALKNPKDMPKLGLYAALGHMVVGFFAVAMGYAALYLVGKGLIPPLTNGDNSIFAVADYVGVYAQLFVYAAVLAASMSTASMFLTLSATIISRDIPNALGKKIEPKKQMALSRVATFIIGILSIIFALTSGEAVAILGTFGWGTLMSATFPVFITGLLWKRASSQGVYAGLITALVLNILSLYLNSTGFKWPGGLPWYVNVITAAMLVTFVVSLFTNGATGAELDKRVEAVIEL</sequence>
<feature type="transmembrane region" description="Helical" evidence="14">
    <location>
        <begin position="37"/>
        <end position="64"/>
    </location>
</feature>
<keyword evidence="8" id="KW-0915">Sodium</keyword>
<keyword evidence="11" id="KW-0739">Sodium transport</keyword>
<keyword evidence="5 14" id="KW-0812">Transmembrane</keyword>
<evidence type="ECO:0000256" key="14">
    <source>
        <dbReference type="SAM" id="Phobius"/>
    </source>
</evidence>
<evidence type="ECO:0000256" key="4">
    <source>
        <dbReference type="ARBA" id="ARBA00022475"/>
    </source>
</evidence>
<evidence type="ECO:0000313" key="15">
    <source>
        <dbReference type="EMBL" id="GAA0728989.1"/>
    </source>
</evidence>
<feature type="transmembrane region" description="Helical" evidence="14">
    <location>
        <begin position="340"/>
        <end position="364"/>
    </location>
</feature>
<reference evidence="15 16" key="1">
    <citation type="journal article" date="2019" name="Int. J. Syst. Evol. Microbiol.">
        <title>The Global Catalogue of Microorganisms (GCM) 10K type strain sequencing project: providing services to taxonomists for standard genome sequencing and annotation.</title>
        <authorList>
            <consortium name="The Broad Institute Genomics Platform"/>
            <consortium name="The Broad Institute Genome Sequencing Center for Infectious Disease"/>
            <person name="Wu L."/>
            <person name="Ma J."/>
        </authorList>
    </citation>
    <scope>NUCLEOTIDE SEQUENCE [LARGE SCALE GENOMIC DNA]</scope>
    <source>
        <strain evidence="15 16">JCM 1405</strain>
    </source>
</reference>
<evidence type="ECO:0000256" key="7">
    <source>
        <dbReference type="ARBA" id="ARBA00022989"/>
    </source>
</evidence>
<evidence type="ECO:0000256" key="10">
    <source>
        <dbReference type="ARBA" id="ARBA00023136"/>
    </source>
</evidence>
<proteinExistence type="inferred from homology"/>
<keyword evidence="3" id="KW-0813">Transport</keyword>
<keyword evidence="16" id="KW-1185">Reference proteome</keyword>
<comment type="similarity">
    <text evidence="2 13">Belongs to the sodium:solute symporter (SSF) (TC 2.A.21) family.</text>
</comment>
<feature type="transmembrane region" description="Helical" evidence="14">
    <location>
        <begin position="126"/>
        <end position="151"/>
    </location>
</feature>
<name>A0ABN1J5Z7_9CLOT</name>
<dbReference type="InterPro" id="IPR038377">
    <property type="entry name" value="Na/Glc_symporter_sf"/>
</dbReference>
<evidence type="ECO:0000256" key="5">
    <source>
        <dbReference type="ARBA" id="ARBA00022692"/>
    </source>
</evidence>
<evidence type="ECO:0000256" key="1">
    <source>
        <dbReference type="ARBA" id="ARBA00004651"/>
    </source>
</evidence>
<comment type="caution">
    <text evidence="15">The sequence shown here is derived from an EMBL/GenBank/DDBJ whole genome shotgun (WGS) entry which is preliminary data.</text>
</comment>
<feature type="transmembrane region" description="Helical" evidence="14">
    <location>
        <begin position="188"/>
        <end position="207"/>
    </location>
</feature>
<feature type="transmembrane region" description="Helical" evidence="14">
    <location>
        <begin position="157"/>
        <end position="176"/>
    </location>
</feature>
<comment type="catalytic activity">
    <reaction evidence="12">
        <text>L-proline(in) + Na(+)(in) = L-proline(out) + Na(+)(out)</text>
        <dbReference type="Rhea" id="RHEA:28967"/>
        <dbReference type="ChEBI" id="CHEBI:29101"/>
        <dbReference type="ChEBI" id="CHEBI:60039"/>
    </reaction>
</comment>
<evidence type="ECO:0000256" key="9">
    <source>
        <dbReference type="ARBA" id="ARBA00023065"/>
    </source>
</evidence>
<evidence type="ECO:0000313" key="16">
    <source>
        <dbReference type="Proteomes" id="UP001500339"/>
    </source>
</evidence>
<organism evidence="15 16">
    <name type="scientific">Clostridium malenominatum</name>
    <dbReference type="NCBI Taxonomy" id="1539"/>
    <lineage>
        <taxon>Bacteria</taxon>
        <taxon>Bacillati</taxon>
        <taxon>Bacillota</taxon>
        <taxon>Clostridia</taxon>
        <taxon>Eubacteriales</taxon>
        <taxon>Clostridiaceae</taxon>
        <taxon>Clostridium</taxon>
    </lineage>
</organism>
<keyword evidence="6" id="KW-0769">Symport</keyword>
<protein>
    <submittedName>
        <fullName evidence="15">Sodium:solute symporter</fullName>
    </submittedName>
</protein>
<dbReference type="InterPro" id="IPR001734">
    <property type="entry name" value="Na/solute_symporter"/>
</dbReference>
<dbReference type="RefSeq" id="WP_343770731.1">
    <property type="nucleotide sequence ID" value="NZ_BAAACF010000006.1"/>
</dbReference>
<dbReference type="Proteomes" id="UP001500339">
    <property type="component" value="Unassembled WGS sequence"/>
</dbReference>
<feature type="transmembrane region" description="Helical" evidence="14">
    <location>
        <begin position="440"/>
        <end position="459"/>
    </location>
</feature>
<dbReference type="Gene3D" id="1.20.1730.10">
    <property type="entry name" value="Sodium/glucose cotransporter"/>
    <property type="match status" value="1"/>
</dbReference>
<dbReference type="Pfam" id="PF00474">
    <property type="entry name" value="SSF"/>
    <property type="match status" value="1"/>
</dbReference>
<keyword evidence="9" id="KW-0406">Ion transport</keyword>
<keyword evidence="4" id="KW-1003">Cell membrane</keyword>
<evidence type="ECO:0000256" key="2">
    <source>
        <dbReference type="ARBA" id="ARBA00006434"/>
    </source>
</evidence>
<comment type="subcellular location">
    <subcellularLocation>
        <location evidence="1">Cell membrane</location>
        <topology evidence="1">Multi-pass membrane protein</topology>
    </subcellularLocation>
</comment>
<dbReference type="PROSITE" id="PS50283">
    <property type="entry name" value="NA_SOLUT_SYMP_3"/>
    <property type="match status" value="1"/>
</dbReference>
<gene>
    <name evidence="15" type="ORF">GCM10008905_28430</name>
</gene>
<feature type="transmembrane region" description="Helical" evidence="14">
    <location>
        <begin position="6"/>
        <end position="25"/>
    </location>
</feature>
<feature type="transmembrane region" description="Helical" evidence="14">
    <location>
        <begin position="244"/>
        <end position="265"/>
    </location>
</feature>
<dbReference type="PANTHER" id="PTHR48086:SF3">
    <property type="entry name" value="SODIUM_PROLINE SYMPORTER"/>
    <property type="match status" value="1"/>
</dbReference>
<feature type="transmembrane region" description="Helical" evidence="14">
    <location>
        <begin position="471"/>
        <end position="491"/>
    </location>
</feature>
<evidence type="ECO:0000256" key="11">
    <source>
        <dbReference type="ARBA" id="ARBA00023201"/>
    </source>
</evidence>
<evidence type="ECO:0000256" key="6">
    <source>
        <dbReference type="ARBA" id="ARBA00022847"/>
    </source>
</evidence>
<keyword evidence="10 14" id="KW-0472">Membrane</keyword>
<evidence type="ECO:0000256" key="13">
    <source>
        <dbReference type="RuleBase" id="RU362091"/>
    </source>
</evidence>
<feature type="transmembrane region" description="Helical" evidence="14">
    <location>
        <begin position="408"/>
        <end position="433"/>
    </location>
</feature>
<evidence type="ECO:0000256" key="8">
    <source>
        <dbReference type="ARBA" id="ARBA00023053"/>
    </source>
</evidence>
<keyword evidence="7 14" id="KW-1133">Transmembrane helix</keyword>
<accession>A0ABN1J5Z7</accession>
<evidence type="ECO:0000256" key="3">
    <source>
        <dbReference type="ARBA" id="ARBA00022448"/>
    </source>
</evidence>
<feature type="transmembrane region" description="Helical" evidence="14">
    <location>
        <begin position="286"/>
        <end position="312"/>
    </location>
</feature>
<dbReference type="EMBL" id="BAAACF010000006">
    <property type="protein sequence ID" value="GAA0728989.1"/>
    <property type="molecule type" value="Genomic_DNA"/>
</dbReference>